<dbReference type="Proteomes" id="UP000267027">
    <property type="component" value="Unassembled WGS sequence"/>
</dbReference>
<dbReference type="WBParaSite" id="ACOC_0001336201-mRNA-1">
    <property type="protein sequence ID" value="ACOC_0001336201-mRNA-1"/>
    <property type="gene ID" value="ACOC_0001336201"/>
</dbReference>
<evidence type="ECO:0000313" key="2">
    <source>
        <dbReference type="EMBL" id="VDM64948.1"/>
    </source>
</evidence>
<proteinExistence type="predicted"/>
<reference evidence="4" key="1">
    <citation type="submission" date="2017-02" db="UniProtKB">
        <authorList>
            <consortium name="WormBaseParasite"/>
        </authorList>
    </citation>
    <scope>IDENTIFICATION</scope>
</reference>
<dbReference type="OMA" id="RIMPRFI"/>
<sequence length="95" mass="10849">MILRELYKSFTTKISPFYNDMKIGVKRGVRQGNTISPKLFSVALQNVMRTLEWDNVGVKIDGGQLHHFGFADDIVRITPNISQAERMLDDFDKAC</sequence>
<evidence type="ECO:0000313" key="4">
    <source>
        <dbReference type="WBParaSite" id="ACOC_0001336201-mRNA-1"/>
    </source>
</evidence>
<evidence type="ECO:0000313" key="3">
    <source>
        <dbReference type="Proteomes" id="UP000267027"/>
    </source>
</evidence>
<keyword evidence="3" id="KW-1185">Reference proteome</keyword>
<reference evidence="2 3" key="2">
    <citation type="submission" date="2018-11" db="EMBL/GenBank/DDBJ databases">
        <authorList>
            <consortium name="Pathogen Informatics"/>
        </authorList>
    </citation>
    <scope>NUCLEOTIDE SEQUENCE [LARGE SCALE GENOMIC DNA]</scope>
    <source>
        <strain evidence="2 3">Costa Rica</strain>
    </source>
</reference>
<dbReference type="Pfam" id="PF00078">
    <property type="entry name" value="RVT_1"/>
    <property type="match status" value="1"/>
</dbReference>
<name>A0A0R3Q2R4_ANGCS</name>
<dbReference type="AlphaFoldDB" id="A0A0R3Q2R4"/>
<accession>A0A0R3Q2R4</accession>
<organism evidence="4">
    <name type="scientific">Angiostrongylus costaricensis</name>
    <name type="common">Nematode worm</name>
    <dbReference type="NCBI Taxonomy" id="334426"/>
    <lineage>
        <taxon>Eukaryota</taxon>
        <taxon>Metazoa</taxon>
        <taxon>Ecdysozoa</taxon>
        <taxon>Nematoda</taxon>
        <taxon>Chromadorea</taxon>
        <taxon>Rhabditida</taxon>
        <taxon>Rhabditina</taxon>
        <taxon>Rhabditomorpha</taxon>
        <taxon>Strongyloidea</taxon>
        <taxon>Metastrongylidae</taxon>
        <taxon>Angiostrongylus</taxon>
    </lineage>
</organism>
<protein>
    <submittedName>
        <fullName evidence="4">Reverse transcriptase domain-containing protein</fullName>
    </submittedName>
</protein>
<feature type="domain" description="Reverse transcriptase" evidence="1">
    <location>
        <begin position="1"/>
        <end position="95"/>
    </location>
</feature>
<evidence type="ECO:0000259" key="1">
    <source>
        <dbReference type="PROSITE" id="PS50878"/>
    </source>
</evidence>
<dbReference type="OrthoDB" id="5838129at2759"/>
<dbReference type="PROSITE" id="PS50878">
    <property type="entry name" value="RT_POL"/>
    <property type="match status" value="1"/>
</dbReference>
<dbReference type="InterPro" id="IPR000477">
    <property type="entry name" value="RT_dom"/>
</dbReference>
<dbReference type="EMBL" id="UYYA01005920">
    <property type="protein sequence ID" value="VDM64948.1"/>
    <property type="molecule type" value="Genomic_DNA"/>
</dbReference>
<gene>
    <name evidence="2" type="ORF">ACOC_LOCUS13363</name>
</gene>